<evidence type="ECO:0000256" key="2">
    <source>
        <dbReference type="SAM" id="MobiDB-lite"/>
    </source>
</evidence>
<feature type="compositionally biased region" description="Low complexity" evidence="2">
    <location>
        <begin position="424"/>
        <end position="450"/>
    </location>
</feature>
<feature type="coiled-coil region" evidence="1">
    <location>
        <begin position="174"/>
        <end position="247"/>
    </location>
</feature>
<sequence>MRVAAAFFLLALAGAQLVRCGDVGSAAYDEAELVREVEAAAVVSGAAAEPAIPIAPAAPTFTPYVPTKADVICMDGNAPALKLNKENCVGRYAPVYEAVNILNDQAAQLSDELEAAQKTINDKTSRISDLYGQIEDLEKQLAAQAKRWAAWLEGNVTQAELAGQKKLNATQAALDKTSGQLKFCKADLAEAQEAKNFTAAKLEAVQADLADTQEAKAAAVAKLASAVDALQTGLEQQQQDCSEAQAAKAADLAAAYSKIAELKRSLGECVEEADAIAAVAEQWAAEIKEAQQAVQAGDCSEAVALIQASVNDTQIALDECNANLIRLQASSVTGVEYPVHGRAPAVPGPAPAPAPEPFEVPKKAAKPTVGRKEAARAPADAAEVDEAAAPAPAPAAAPKQAAHSPIAAPEKKAVKPAVGRKEAAAAPAVAPKQEAAANAPAAAPAAAEAAFQVTEARSNKKKGGKKQAAGKKRATKKD</sequence>
<proteinExistence type="predicted"/>
<keyword evidence="3" id="KW-0732">Signal</keyword>
<dbReference type="AlphaFoldDB" id="A0AAD5DZW3"/>
<reference evidence="4" key="1">
    <citation type="submission" date="2020-11" db="EMBL/GenBank/DDBJ databases">
        <title>Chlorella ohadii genome sequencing and assembly.</title>
        <authorList>
            <person name="Murik O."/>
            <person name="Treves H."/>
            <person name="Kedem I."/>
            <person name="Shotland Y."/>
            <person name="Kaplan A."/>
        </authorList>
    </citation>
    <scope>NUCLEOTIDE SEQUENCE</scope>
    <source>
        <strain evidence="4">1</strain>
    </source>
</reference>
<feature type="compositionally biased region" description="Pro residues" evidence="2">
    <location>
        <begin position="346"/>
        <end position="358"/>
    </location>
</feature>
<feature type="signal peptide" evidence="3">
    <location>
        <begin position="1"/>
        <end position="20"/>
    </location>
</feature>
<feature type="region of interest" description="Disordered" evidence="2">
    <location>
        <begin position="346"/>
        <end position="478"/>
    </location>
</feature>
<evidence type="ECO:0000313" key="5">
    <source>
        <dbReference type="Proteomes" id="UP001205105"/>
    </source>
</evidence>
<evidence type="ECO:0000256" key="1">
    <source>
        <dbReference type="SAM" id="Coils"/>
    </source>
</evidence>
<keyword evidence="5" id="KW-1185">Reference proteome</keyword>
<evidence type="ECO:0000256" key="3">
    <source>
        <dbReference type="SAM" id="SignalP"/>
    </source>
</evidence>
<gene>
    <name evidence="4" type="ORF">COHA_001062</name>
</gene>
<feature type="coiled-coil region" evidence="1">
    <location>
        <begin position="99"/>
        <end position="147"/>
    </location>
</feature>
<organism evidence="4 5">
    <name type="scientific">Chlorella ohadii</name>
    <dbReference type="NCBI Taxonomy" id="2649997"/>
    <lineage>
        <taxon>Eukaryota</taxon>
        <taxon>Viridiplantae</taxon>
        <taxon>Chlorophyta</taxon>
        <taxon>core chlorophytes</taxon>
        <taxon>Trebouxiophyceae</taxon>
        <taxon>Chlorellales</taxon>
        <taxon>Chlorellaceae</taxon>
        <taxon>Chlorella clade</taxon>
        <taxon>Chlorella</taxon>
    </lineage>
</organism>
<dbReference type="Gene3D" id="1.10.287.1490">
    <property type="match status" value="1"/>
</dbReference>
<protein>
    <submittedName>
        <fullName evidence="4">Uncharacterized protein</fullName>
    </submittedName>
</protein>
<feature type="compositionally biased region" description="Basic residues" evidence="2">
    <location>
        <begin position="459"/>
        <end position="478"/>
    </location>
</feature>
<feature type="compositionally biased region" description="Low complexity" evidence="2">
    <location>
        <begin position="376"/>
        <end position="408"/>
    </location>
</feature>
<dbReference type="Proteomes" id="UP001205105">
    <property type="component" value="Unassembled WGS sequence"/>
</dbReference>
<dbReference type="EMBL" id="JADXDR010000018">
    <property type="protein sequence ID" value="KAI7845355.1"/>
    <property type="molecule type" value="Genomic_DNA"/>
</dbReference>
<evidence type="ECO:0000313" key="4">
    <source>
        <dbReference type="EMBL" id="KAI7845355.1"/>
    </source>
</evidence>
<feature type="chain" id="PRO_5041973691" evidence="3">
    <location>
        <begin position="21"/>
        <end position="478"/>
    </location>
</feature>
<comment type="caution">
    <text evidence="4">The sequence shown here is derived from an EMBL/GenBank/DDBJ whole genome shotgun (WGS) entry which is preliminary data.</text>
</comment>
<accession>A0AAD5DZW3</accession>
<keyword evidence="1" id="KW-0175">Coiled coil</keyword>
<feature type="compositionally biased region" description="Basic and acidic residues" evidence="2">
    <location>
        <begin position="409"/>
        <end position="423"/>
    </location>
</feature>
<name>A0AAD5DZW3_9CHLO</name>